<keyword evidence="2" id="KW-1185">Reference proteome</keyword>
<reference evidence="1 2" key="1">
    <citation type="submission" date="2020-08" db="EMBL/GenBank/DDBJ databases">
        <title>Genomic Encyclopedia of Type Strains, Phase IV (KMG-IV): sequencing the most valuable type-strain genomes for metagenomic binning, comparative biology and taxonomic classification.</title>
        <authorList>
            <person name="Goeker M."/>
        </authorList>
    </citation>
    <scope>NUCLEOTIDE SEQUENCE [LARGE SCALE GENOMIC DNA]</scope>
    <source>
        <strain evidence="1 2">DSM 21458</strain>
    </source>
</reference>
<evidence type="ECO:0000313" key="1">
    <source>
        <dbReference type="EMBL" id="MBB6099720.1"/>
    </source>
</evidence>
<comment type="caution">
    <text evidence="1">The sequence shown here is derived from an EMBL/GenBank/DDBJ whole genome shotgun (WGS) entry which is preliminary data.</text>
</comment>
<evidence type="ECO:0000313" key="2">
    <source>
        <dbReference type="Proteomes" id="UP000569951"/>
    </source>
</evidence>
<dbReference type="Proteomes" id="UP000569951">
    <property type="component" value="Unassembled WGS sequence"/>
</dbReference>
<accession>A0A841I5K8</accession>
<name>A0A841I5K8_9DEIO</name>
<sequence length="40" mass="4563">MSASVFAVLLLLFALWAFRPQPVPRPLASRRSGPRDRARR</sequence>
<dbReference type="EMBL" id="JACHHG010000014">
    <property type="protein sequence ID" value="MBB6099720.1"/>
    <property type="molecule type" value="Genomic_DNA"/>
</dbReference>
<gene>
    <name evidence="1" type="ORF">HNR42_003178</name>
</gene>
<protein>
    <submittedName>
        <fullName evidence="1">Uncharacterized protein</fullName>
    </submittedName>
</protein>
<organism evidence="1 2">
    <name type="scientific">Deinobacterium chartae</name>
    <dbReference type="NCBI Taxonomy" id="521158"/>
    <lineage>
        <taxon>Bacteria</taxon>
        <taxon>Thermotogati</taxon>
        <taxon>Deinococcota</taxon>
        <taxon>Deinococci</taxon>
        <taxon>Deinococcales</taxon>
        <taxon>Deinococcaceae</taxon>
        <taxon>Deinobacterium</taxon>
    </lineage>
</organism>
<dbReference type="AlphaFoldDB" id="A0A841I5K8"/>
<proteinExistence type="predicted"/>